<reference evidence="2 3" key="1">
    <citation type="journal article" date="2011" name="PLoS Genet.">
        <title>Genomic analysis of the necrotrophic fungal pathogens Sclerotinia sclerotiorum and Botrytis cinerea.</title>
        <authorList>
            <person name="Amselem J."/>
            <person name="Cuomo C.A."/>
            <person name="van Kan J.A."/>
            <person name="Viaud M."/>
            <person name="Benito E.P."/>
            <person name="Couloux A."/>
            <person name="Coutinho P.M."/>
            <person name="de Vries R.P."/>
            <person name="Dyer P.S."/>
            <person name="Fillinger S."/>
            <person name="Fournier E."/>
            <person name="Gout L."/>
            <person name="Hahn M."/>
            <person name="Kohn L."/>
            <person name="Lapalu N."/>
            <person name="Plummer K.M."/>
            <person name="Pradier J.M."/>
            <person name="Quevillon E."/>
            <person name="Sharon A."/>
            <person name="Simon A."/>
            <person name="ten Have A."/>
            <person name="Tudzynski B."/>
            <person name="Tudzynski P."/>
            <person name="Wincker P."/>
            <person name="Andrew M."/>
            <person name="Anthouard V."/>
            <person name="Beever R.E."/>
            <person name="Beffa R."/>
            <person name="Benoit I."/>
            <person name="Bouzid O."/>
            <person name="Brault B."/>
            <person name="Chen Z."/>
            <person name="Choquer M."/>
            <person name="Collemare J."/>
            <person name="Cotton P."/>
            <person name="Danchin E.G."/>
            <person name="Da Silva C."/>
            <person name="Gautier A."/>
            <person name="Giraud C."/>
            <person name="Giraud T."/>
            <person name="Gonzalez C."/>
            <person name="Grossetete S."/>
            <person name="Guldener U."/>
            <person name="Henrissat B."/>
            <person name="Howlett B.J."/>
            <person name="Kodira C."/>
            <person name="Kretschmer M."/>
            <person name="Lappartient A."/>
            <person name="Leroch M."/>
            <person name="Levis C."/>
            <person name="Mauceli E."/>
            <person name="Neuveglise C."/>
            <person name="Oeser B."/>
            <person name="Pearson M."/>
            <person name="Poulain J."/>
            <person name="Poussereau N."/>
            <person name="Quesneville H."/>
            <person name="Rascle C."/>
            <person name="Schumacher J."/>
            <person name="Segurens B."/>
            <person name="Sexton A."/>
            <person name="Silva E."/>
            <person name="Sirven C."/>
            <person name="Soanes D.M."/>
            <person name="Talbot N.J."/>
            <person name="Templeton M."/>
            <person name="Yandava C."/>
            <person name="Yarden O."/>
            <person name="Zeng Q."/>
            <person name="Rollins J.A."/>
            <person name="Lebrun M.H."/>
            <person name="Dickman M."/>
        </authorList>
    </citation>
    <scope>NUCLEOTIDE SEQUENCE [LARGE SCALE GENOMIC DNA]</scope>
    <source>
        <strain evidence="2 3">B05.10</strain>
    </source>
</reference>
<protein>
    <submittedName>
        <fullName evidence="2">Uncharacterized protein</fullName>
    </submittedName>
</protein>
<evidence type="ECO:0000313" key="3">
    <source>
        <dbReference type="Proteomes" id="UP000001798"/>
    </source>
</evidence>
<dbReference type="GeneID" id="5440176"/>
<feature type="compositionally biased region" description="Polar residues" evidence="1">
    <location>
        <begin position="35"/>
        <end position="51"/>
    </location>
</feature>
<organism evidence="2 3">
    <name type="scientific">Botryotinia fuckeliana (strain B05.10)</name>
    <name type="common">Noble rot fungus</name>
    <name type="synonym">Botrytis cinerea</name>
    <dbReference type="NCBI Taxonomy" id="332648"/>
    <lineage>
        <taxon>Eukaryota</taxon>
        <taxon>Fungi</taxon>
        <taxon>Dikarya</taxon>
        <taxon>Ascomycota</taxon>
        <taxon>Pezizomycotina</taxon>
        <taxon>Leotiomycetes</taxon>
        <taxon>Helotiales</taxon>
        <taxon>Sclerotiniaceae</taxon>
        <taxon>Botrytis</taxon>
    </lineage>
</organism>
<sequence>MAHSDTWSTKTNRLSVKSSSRSKKSKEKVESQSRTKSSSPDNVTQDTSPSQPIDEGYYSFERASKYAADPINPNPGYEHSSAKESMNSHKADMRQYLERYDDTWSHVSQ</sequence>
<dbReference type="RefSeq" id="XP_024548895.1">
    <property type="nucleotide sequence ID" value="XM_024693110.1"/>
</dbReference>
<dbReference type="OrthoDB" id="3538056at2759"/>
<dbReference type="VEuPathDB" id="FungiDB:Bcin05g05990"/>
<reference evidence="2 3" key="2">
    <citation type="journal article" date="2012" name="Eukaryot. Cell">
        <title>Genome update of Botrytis cinerea strains B05.10 and T4.</title>
        <authorList>
            <person name="Staats M."/>
            <person name="van Kan J.A."/>
        </authorList>
    </citation>
    <scope>NUCLEOTIDE SEQUENCE [LARGE SCALE GENOMIC DNA]</scope>
    <source>
        <strain evidence="2 3">B05.10</strain>
    </source>
</reference>
<feature type="compositionally biased region" description="Polar residues" evidence="1">
    <location>
        <begin position="1"/>
        <end position="14"/>
    </location>
</feature>
<name>A0A384JI61_BOTFB</name>
<evidence type="ECO:0000256" key="1">
    <source>
        <dbReference type="SAM" id="MobiDB-lite"/>
    </source>
</evidence>
<feature type="region of interest" description="Disordered" evidence="1">
    <location>
        <begin position="1"/>
        <end position="94"/>
    </location>
</feature>
<dbReference type="Proteomes" id="UP000001798">
    <property type="component" value="Chromosome 5"/>
</dbReference>
<gene>
    <name evidence="2" type="ORF">BCIN_05g05990</name>
</gene>
<evidence type="ECO:0000313" key="2">
    <source>
        <dbReference type="EMBL" id="ATZ50230.1"/>
    </source>
</evidence>
<proteinExistence type="predicted"/>
<feature type="compositionally biased region" description="Basic and acidic residues" evidence="1">
    <location>
        <begin position="80"/>
        <end position="94"/>
    </location>
</feature>
<keyword evidence="3" id="KW-1185">Reference proteome</keyword>
<reference evidence="2 3" key="3">
    <citation type="journal article" date="2017" name="Mol. Plant Pathol.">
        <title>A gapless genome sequence of the fungus Botrytis cinerea.</title>
        <authorList>
            <person name="Van Kan J.A."/>
            <person name="Stassen J.H."/>
            <person name="Mosbach A."/>
            <person name="Van Der Lee T.A."/>
            <person name="Faino L."/>
            <person name="Farmer A.D."/>
            <person name="Papasotiriou D.G."/>
            <person name="Zhou S."/>
            <person name="Seidl M.F."/>
            <person name="Cottam E."/>
            <person name="Edel D."/>
            <person name="Hahn M."/>
            <person name="Schwartz D.C."/>
            <person name="Dietrich R.A."/>
            <person name="Widdison S."/>
            <person name="Scalliet G."/>
        </authorList>
    </citation>
    <scope>NUCLEOTIDE SEQUENCE [LARGE SCALE GENOMIC DNA]</scope>
    <source>
        <strain evidence="2 3">B05.10</strain>
    </source>
</reference>
<accession>A0A384JI61</accession>
<dbReference type="EMBL" id="CP009809">
    <property type="protein sequence ID" value="ATZ50230.1"/>
    <property type="molecule type" value="Genomic_DNA"/>
</dbReference>
<dbReference type="AlphaFoldDB" id="A0A384JI61"/>